<evidence type="ECO:0000313" key="2">
    <source>
        <dbReference type="Proteomes" id="UP000014975"/>
    </source>
</evidence>
<dbReference type="STRING" id="1121439.dsat_1895"/>
<dbReference type="eggNOG" id="COG3562">
    <property type="taxonomic scope" value="Bacteria"/>
</dbReference>
<gene>
    <name evidence="1" type="ORF">dsat_1895</name>
</gene>
<evidence type="ECO:0000313" key="1">
    <source>
        <dbReference type="EMBL" id="EPR35554.1"/>
    </source>
</evidence>
<dbReference type="OrthoDB" id="5449359at2"/>
<dbReference type="RefSeq" id="WP_020885781.1">
    <property type="nucleotide sequence ID" value="NZ_ATHI01000003.1"/>
</dbReference>
<dbReference type="Pfam" id="PF05159">
    <property type="entry name" value="Capsule_synth"/>
    <property type="match status" value="1"/>
</dbReference>
<name>S7UNF7_9BACT</name>
<reference evidence="1 2" key="1">
    <citation type="journal article" date="2013" name="Genome Announc.">
        <title>Draft genome sequences for three mercury-methylating, sulfate-reducing bacteria.</title>
        <authorList>
            <person name="Brown S.D."/>
            <person name="Hurt R.A.Jr."/>
            <person name="Gilmour C.C."/>
            <person name="Elias D.A."/>
        </authorList>
    </citation>
    <scope>NUCLEOTIDE SEQUENCE [LARGE SCALE GENOMIC DNA]</scope>
    <source>
        <strain evidence="1 2">DSM 16529</strain>
    </source>
</reference>
<dbReference type="AlphaFoldDB" id="S7UNF7"/>
<proteinExistence type="predicted"/>
<comment type="caution">
    <text evidence="1">The sequence shown here is derived from an EMBL/GenBank/DDBJ whole genome shotgun (WGS) entry which is preliminary data.</text>
</comment>
<dbReference type="InterPro" id="IPR007833">
    <property type="entry name" value="Capsule_polysaccharide_synth"/>
</dbReference>
<protein>
    <submittedName>
        <fullName evidence="1">Capsule polysaccharide biosynthesis protein</fullName>
    </submittedName>
</protein>
<dbReference type="GO" id="GO:0015774">
    <property type="term" value="P:polysaccharide transport"/>
    <property type="evidence" value="ECO:0007669"/>
    <property type="project" value="InterPro"/>
</dbReference>
<organism evidence="1 2">
    <name type="scientific">Alkalidesulfovibrio alkalitolerans DSM 16529</name>
    <dbReference type="NCBI Taxonomy" id="1121439"/>
    <lineage>
        <taxon>Bacteria</taxon>
        <taxon>Pseudomonadati</taxon>
        <taxon>Thermodesulfobacteriota</taxon>
        <taxon>Desulfovibrionia</taxon>
        <taxon>Desulfovibrionales</taxon>
        <taxon>Desulfovibrionaceae</taxon>
        <taxon>Alkalidesulfovibrio</taxon>
    </lineage>
</organism>
<dbReference type="PATRIC" id="fig|1121439.3.peg.282"/>
<sequence length="498" mass="57434">MGVKAIFTQAGQDYWIDVAAFMHDHHDWEPAYFVGNPATRDRVRSLFPNAVFLDNKEAVRGGGSTECRRYPVRTPDQPTLEALAVFESIYLKMLDRFNSRGSLNYHRRIHSWHAQLAHWLGVFEELKPDVVVFPTEPHMGYDWAIFAICTYLRIPTVNFIRTGFPCRVLAAPRFDKPCTEIIEEYRRLQAEDKDSDVELCESFDAQLQRLKQDYSGAMPFHQRLKFGRMKKGGVLSSRTRLYGKVLRDAAANLLRGRARENLKKDFRDGMDRVLRHGLQQAYDRLTSEPDFQKPFVFVALQCDPERQCCPCGGFYGHQELMVRLLAECVPEGWEIVIKEHNSMFRMHQKPERARDPSFYERLAEFPNVRLVPLTYTSFDLIDAAKATATVSGTVGWESVVRETPALLFGHSWYRGCEGVFAVRSRAEVIEALGRIAQGATVDRRRVRLFAKAVQNRTVDGYVDKIYSQMSSVPREENVRNLGREIHRVYMKQNTKSMS</sequence>
<accession>S7UNF7</accession>
<keyword evidence="2" id="KW-1185">Reference proteome</keyword>
<dbReference type="Proteomes" id="UP000014975">
    <property type="component" value="Unassembled WGS sequence"/>
</dbReference>
<dbReference type="GO" id="GO:0000271">
    <property type="term" value="P:polysaccharide biosynthetic process"/>
    <property type="evidence" value="ECO:0007669"/>
    <property type="project" value="InterPro"/>
</dbReference>
<dbReference type="EMBL" id="ATHI01000003">
    <property type="protein sequence ID" value="EPR35554.1"/>
    <property type="molecule type" value="Genomic_DNA"/>
</dbReference>